<evidence type="ECO:0000313" key="6">
    <source>
        <dbReference type="EMBL" id="KKU07088.1"/>
    </source>
</evidence>
<dbReference type="PANTHER" id="PTHR47114">
    <property type="match status" value="1"/>
</dbReference>
<evidence type="ECO:0000256" key="4">
    <source>
        <dbReference type="SAM" id="MobiDB-lite"/>
    </source>
</evidence>
<dbReference type="InterPro" id="IPR002035">
    <property type="entry name" value="VWF_A"/>
</dbReference>
<dbReference type="CDD" id="cd00198">
    <property type="entry name" value="vWFA"/>
    <property type="match status" value="1"/>
</dbReference>
<reference evidence="6 7" key="1">
    <citation type="journal article" date="2015" name="Nature">
        <title>rRNA introns, odd ribosomes, and small enigmatic genomes across a large radiation of phyla.</title>
        <authorList>
            <person name="Brown C.T."/>
            <person name="Hug L.A."/>
            <person name="Thomas B.C."/>
            <person name="Sharon I."/>
            <person name="Castelle C.J."/>
            <person name="Singh A."/>
            <person name="Wilkins M.J."/>
            <person name="Williams K.H."/>
            <person name="Banfield J.F."/>
        </authorList>
    </citation>
    <scope>NUCLEOTIDE SEQUENCE [LARGE SCALE GENOMIC DNA]</scope>
</reference>
<evidence type="ECO:0000256" key="3">
    <source>
        <dbReference type="ARBA" id="ARBA00022737"/>
    </source>
</evidence>
<dbReference type="PATRIC" id="fig|1618993.3.peg.784"/>
<sequence length="850" mass="94849">SDFFTFVREAFFDPDLSLSVFLARLERLVIPIFERFLRQDIASGVIKQPQKKSEVGGGLSPGDKESLAKAVKKSRQSGSDRAKQNAEKRFADSKSDEFSKQEIKTMLEIKEKTDTVYWQLMDLWGVFLQTVRDTEVVLESGHRSGQNLEVSEFVRQLPNFLVNPDQLRIFSRRLIEQAKESTRPKQIELFLVVDLSGSMDAQKRRATQEAVYCLAKSLLQYQQNSRLQADDPTTEIIRLNLRVLGFGDRSEDLLLRSPNEENQGFLETEDQAEIDNRLWHSIMDIGKKSLGGTRDSESLQEVLRDLDRPDKQDQMAAKDSVAVVIEVTDGETTTASESAAIVKSIRSNPGAHACGIRIPGLLSSDTPRVPRSQEVDTAAEPEILSESGAFGIVWGEHGQQLTSIEKLKEVMISVLFAALLKQTWQTSLVSLETAKNRFQETGSDEDKKVFDEALAELKQAKQEYLKDAYTKQDFEGQEVIAVEAMILRTMNELLVVGGGENIYEFNVSPDGRIVSLTVTYNQSTNQSTRIQEAINLVGGFKELQIFDCSNNPNLTSLPELPSSLQRLSCSNNPNLTSLPELPSSLQTLNCSYNPNLTSLPELPSSLQELNCFNNPNLTSLPELPSSLQELYCSNNPNLTNLPEFPSSLQRLNCSYNPNLTSLPELPSSLQILSCHNNPNLTSLPELPSSLQTLNCSYNPNLTSLPELSSSLQTLDCYNNPNLTSLPELSSSLQILFCHNNPKLTSLPELPSSLQRLNCSYNPNFISLPELSSSLQILSCHNNPKLTSLPELPSSLQRLDCYNNPKFISLPELPDSLTSINIQKTKAAEDPEVIKKLNAFKKKHPQAEVLY</sequence>
<evidence type="ECO:0000256" key="2">
    <source>
        <dbReference type="ARBA" id="ARBA00022614"/>
    </source>
</evidence>
<dbReference type="STRING" id="1618993.UX09_C0035G0019"/>
<dbReference type="PANTHER" id="PTHR47114:SF2">
    <property type="entry name" value="OLIGODENDROCYTE-MYELIN GLYCOPROTEIN"/>
    <property type="match status" value="1"/>
</dbReference>
<feature type="non-terminal residue" evidence="6">
    <location>
        <position position="1"/>
    </location>
</feature>
<accession>A0A0G1PNX7</accession>
<evidence type="ECO:0000313" key="7">
    <source>
        <dbReference type="Proteomes" id="UP000034354"/>
    </source>
</evidence>
<dbReference type="InterPro" id="IPR001611">
    <property type="entry name" value="Leu-rich_rpt"/>
</dbReference>
<organism evidence="6 7">
    <name type="scientific">Candidatus Uhrbacteria bacterium GW2011_GWE2_45_35</name>
    <dbReference type="NCBI Taxonomy" id="1618993"/>
    <lineage>
        <taxon>Bacteria</taxon>
        <taxon>Candidatus Uhriibacteriota</taxon>
    </lineage>
</organism>
<feature type="compositionally biased region" description="Basic and acidic residues" evidence="4">
    <location>
        <begin position="78"/>
        <end position="93"/>
    </location>
</feature>
<dbReference type="SMART" id="SM00364">
    <property type="entry name" value="LRR_BAC"/>
    <property type="match status" value="13"/>
</dbReference>
<dbReference type="SUPFAM" id="SSF52058">
    <property type="entry name" value="L domain-like"/>
    <property type="match status" value="1"/>
</dbReference>
<keyword evidence="2" id="KW-0433">Leucine-rich repeat</keyword>
<keyword evidence="3" id="KW-0677">Repeat</keyword>
<dbReference type="InterPro" id="IPR036465">
    <property type="entry name" value="vWFA_dom_sf"/>
</dbReference>
<dbReference type="InterPro" id="IPR032675">
    <property type="entry name" value="LRR_dom_sf"/>
</dbReference>
<evidence type="ECO:0000256" key="1">
    <source>
        <dbReference type="ARBA" id="ARBA00009868"/>
    </source>
</evidence>
<name>A0A0G1PNX7_9BACT</name>
<gene>
    <name evidence="6" type="ORF">UX09_C0035G0019</name>
</gene>
<dbReference type="PROSITE" id="PS50234">
    <property type="entry name" value="VWFA"/>
    <property type="match status" value="1"/>
</dbReference>
<dbReference type="PROSITE" id="PS51450">
    <property type="entry name" value="LRR"/>
    <property type="match status" value="1"/>
</dbReference>
<dbReference type="Gene3D" id="3.40.50.410">
    <property type="entry name" value="von Willebrand factor, type A domain"/>
    <property type="match status" value="1"/>
</dbReference>
<dbReference type="SUPFAM" id="SSF53300">
    <property type="entry name" value="vWA-like"/>
    <property type="match status" value="1"/>
</dbReference>
<dbReference type="Proteomes" id="UP000034354">
    <property type="component" value="Unassembled WGS sequence"/>
</dbReference>
<proteinExistence type="inferred from homology"/>
<protein>
    <submittedName>
        <fullName evidence="6">Leucine Rich repeat protein</fullName>
    </submittedName>
</protein>
<feature type="domain" description="VWFA" evidence="5">
    <location>
        <begin position="188"/>
        <end position="415"/>
    </location>
</feature>
<comment type="caution">
    <text evidence="6">The sequence shown here is derived from an EMBL/GenBank/DDBJ whole genome shotgun (WGS) entry which is preliminary data.</text>
</comment>
<dbReference type="EMBL" id="LCKW01000035">
    <property type="protein sequence ID" value="KKU07088.1"/>
    <property type="molecule type" value="Genomic_DNA"/>
</dbReference>
<dbReference type="InterPro" id="IPR051071">
    <property type="entry name" value="LRR-bact_E3_ubiq_ligases"/>
</dbReference>
<dbReference type="Gene3D" id="3.80.10.10">
    <property type="entry name" value="Ribonuclease Inhibitor"/>
    <property type="match status" value="2"/>
</dbReference>
<dbReference type="AlphaFoldDB" id="A0A0G1PNX7"/>
<comment type="similarity">
    <text evidence="1">Belongs to the LRR-containing bacterial E3 ligase family.</text>
</comment>
<feature type="region of interest" description="Disordered" evidence="4">
    <location>
        <begin position="51"/>
        <end position="93"/>
    </location>
</feature>
<evidence type="ECO:0000259" key="5">
    <source>
        <dbReference type="PROSITE" id="PS50234"/>
    </source>
</evidence>